<keyword evidence="5" id="KW-0418">Kinase</keyword>
<dbReference type="GO" id="GO:0000155">
    <property type="term" value="F:phosphorelay sensor kinase activity"/>
    <property type="evidence" value="ECO:0007669"/>
    <property type="project" value="InterPro"/>
</dbReference>
<dbReference type="NCBIfam" id="TIGR00229">
    <property type="entry name" value="sensory_box"/>
    <property type="match status" value="2"/>
</dbReference>
<dbReference type="InterPro" id="IPR000700">
    <property type="entry name" value="PAS-assoc_C"/>
</dbReference>
<dbReference type="SMART" id="SM00086">
    <property type="entry name" value="PAC"/>
    <property type="match status" value="2"/>
</dbReference>
<evidence type="ECO:0000259" key="7">
    <source>
        <dbReference type="PROSITE" id="PS50109"/>
    </source>
</evidence>
<dbReference type="EMBL" id="BIXZ01000008">
    <property type="protein sequence ID" value="GCF15431.1"/>
    <property type="molecule type" value="Genomic_DNA"/>
</dbReference>
<feature type="domain" description="PAC" evidence="9">
    <location>
        <begin position="205"/>
        <end position="256"/>
    </location>
</feature>
<evidence type="ECO:0000256" key="6">
    <source>
        <dbReference type="SAM" id="MobiDB-lite"/>
    </source>
</evidence>
<dbReference type="PROSITE" id="PS50112">
    <property type="entry name" value="PAS"/>
    <property type="match status" value="2"/>
</dbReference>
<dbReference type="SMART" id="SM00387">
    <property type="entry name" value="HATPase_c"/>
    <property type="match status" value="1"/>
</dbReference>
<name>A0A4C2ELL0_9EURY</name>
<feature type="region of interest" description="Disordered" evidence="6">
    <location>
        <begin position="376"/>
        <end position="397"/>
    </location>
</feature>
<evidence type="ECO:0000259" key="9">
    <source>
        <dbReference type="PROSITE" id="PS50113"/>
    </source>
</evidence>
<feature type="compositionally biased region" description="Basic and acidic residues" evidence="6">
    <location>
        <begin position="384"/>
        <end position="395"/>
    </location>
</feature>
<dbReference type="CDD" id="cd00082">
    <property type="entry name" value="HisKA"/>
    <property type="match status" value="1"/>
</dbReference>
<dbReference type="InterPro" id="IPR000014">
    <property type="entry name" value="PAS"/>
</dbReference>
<feature type="domain" description="PAS" evidence="8">
    <location>
        <begin position="131"/>
        <end position="201"/>
    </location>
</feature>
<dbReference type="SUPFAM" id="SSF47384">
    <property type="entry name" value="Homodimeric domain of signal transducing histidine kinase"/>
    <property type="match status" value="1"/>
</dbReference>
<dbReference type="Pfam" id="PF00512">
    <property type="entry name" value="HisKA"/>
    <property type="match status" value="1"/>
</dbReference>
<keyword evidence="4" id="KW-0808">Transferase</keyword>
<dbReference type="OrthoDB" id="8127at2157"/>
<dbReference type="CDD" id="cd00130">
    <property type="entry name" value="PAS"/>
    <property type="match status" value="2"/>
</dbReference>
<evidence type="ECO:0000313" key="10">
    <source>
        <dbReference type="EMBL" id="GCF15431.1"/>
    </source>
</evidence>
<organism evidence="10 11">
    <name type="scientific">Haloarcula mannanilytica</name>
    <dbReference type="NCBI Taxonomy" id="2509225"/>
    <lineage>
        <taxon>Archaea</taxon>
        <taxon>Methanobacteriati</taxon>
        <taxon>Methanobacteriota</taxon>
        <taxon>Stenosarchaea group</taxon>
        <taxon>Halobacteria</taxon>
        <taxon>Halobacteriales</taxon>
        <taxon>Haloarculaceae</taxon>
        <taxon>Haloarcula</taxon>
    </lineage>
</organism>
<dbReference type="Pfam" id="PF02518">
    <property type="entry name" value="HATPase_c"/>
    <property type="match status" value="1"/>
</dbReference>
<feature type="domain" description="Histidine kinase" evidence="7">
    <location>
        <begin position="267"/>
        <end position="468"/>
    </location>
</feature>
<dbReference type="SMART" id="SM00091">
    <property type="entry name" value="PAS"/>
    <property type="match status" value="2"/>
</dbReference>
<dbReference type="PANTHER" id="PTHR43304">
    <property type="entry name" value="PHYTOCHROME-LIKE PROTEIN CPH1"/>
    <property type="match status" value="1"/>
</dbReference>
<feature type="domain" description="PAS" evidence="8">
    <location>
        <begin position="8"/>
        <end position="71"/>
    </location>
</feature>
<dbReference type="RefSeq" id="WP_137684950.1">
    <property type="nucleotide sequence ID" value="NZ_BIXZ01000008.1"/>
</dbReference>
<comment type="caution">
    <text evidence="10">The sequence shown here is derived from an EMBL/GenBank/DDBJ whole genome shotgun (WGS) entry which is preliminary data.</text>
</comment>
<dbReference type="SUPFAM" id="SSF55874">
    <property type="entry name" value="ATPase domain of HSP90 chaperone/DNA topoisomerase II/histidine kinase"/>
    <property type="match status" value="1"/>
</dbReference>
<proteinExistence type="predicted"/>
<dbReference type="Gene3D" id="3.30.565.10">
    <property type="entry name" value="Histidine kinase-like ATPase, C-terminal domain"/>
    <property type="match status" value="1"/>
</dbReference>
<keyword evidence="11" id="KW-1185">Reference proteome</keyword>
<reference evidence="10 11" key="1">
    <citation type="submission" date="2019-02" db="EMBL/GenBank/DDBJ databases">
        <title>Haloarcula mannanilyticum sp. nov., a mannan degrading haloarchaeon isolated from commercial salt.</title>
        <authorList>
            <person name="Enomoto S."/>
            <person name="Shimane Y."/>
            <person name="Kamekura M."/>
            <person name="Ito T."/>
            <person name="Moriya O."/>
            <person name="Ihara K."/>
            <person name="Takahashi-Ando N."/>
            <person name="Fukushima Y."/>
            <person name="Yoshida Y."/>
            <person name="Usama R."/>
            <person name="Takai K."/>
            <person name="Minegishi H."/>
        </authorList>
    </citation>
    <scope>NUCLEOTIDE SEQUENCE [LARGE SCALE GENOMIC DNA]</scope>
    <source>
        <strain evidence="10 11">MD130-1</strain>
    </source>
</reference>
<dbReference type="InterPro" id="IPR003661">
    <property type="entry name" value="HisK_dim/P_dom"/>
</dbReference>
<dbReference type="InterPro" id="IPR052162">
    <property type="entry name" value="Sensor_kinase/Photoreceptor"/>
</dbReference>
<dbReference type="InterPro" id="IPR003594">
    <property type="entry name" value="HATPase_dom"/>
</dbReference>
<dbReference type="InterPro" id="IPR005467">
    <property type="entry name" value="His_kinase_dom"/>
</dbReference>
<dbReference type="SUPFAM" id="SSF55785">
    <property type="entry name" value="PYP-like sensor domain (PAS domain)"/>
    <property type="match status" value="2"/>
</dbReference>
<dbReference type="AlphaFoldDB" id="A0A4C2ELL0"/>
<protein>
    <recommendedName>
        <fullName evidence="2">histidine kinase</fullName>
        <ecNumber evidence="2">2.7.13.3</ecNumber>
    </recommendedName>
</protein>
<evidence type="ECO:0000256" key="5">
    <source>
        <dbReference type="ARBA" id="ARBA00022777"/>
    </source>
</evidence>
<evidence type="ECO:0000256" key="2">
    <source>
        <dbReference type="ARBA" id="ARBA00012438"/>
    </source>
</evidence>
<dbReference type="Proteomes" id="UP000304382">
    <property type="component" value="Unassembled WGS sequence"/>
</dbReference>
<dbReference type="InterPro" id="IPR036097">
    <property type="entry name" value="HisK_dim/P_sf"/>
</dbReference>
<dbReference type="PROSITE" id="PS50113">
    <property type="entry name" value="PAC"/>
    <property type="match status" value="1"/>
</dbReference>
<evidence type="ECO:0000313" key="11">
    <source>
        <dbReference type="Proteomes" id="UP000304382"/>
    </source>
</evidence>
<dbReference type="Pfam" id="PF08447">
    <property type="entry name" value="PAS_3"/>
    <property type="match status" value="2"/>
</dbReference>
<dbReference type="InterPro" id="IPR001610">
    <property type="entry name" value="PAC"/>
</dbReference>
<dbReference type="SMART" id="SM00388">
    <property type="entry name" value="HisKA"/>
    <property type="match status" value="1"/>
</dbReference>
<dbReference type="PROSITE" id="PS50109">
    <property type="entry name" value="HIS_KIN"/>
    <property type="match status" value="1"/>
</dbReference>
<keyword evidence="3" id="KW-0597">Phosphoprotein</keyword>
<evidence type="ECO:0000256" key="1">
    <source>
        <dbReference type="ARBA" id="ARBA00000085"/>
    </source>
</evidence>
<dbReference type="Gene3D" id="1.10.287.130">
    <property type="match status" value="1"/>
</dbReference>
<comment type="catalytic activity">
    <reaction evidence="1">
        <text>ATP + protein L-histidine = ADP + protein N-phospho-L-histidine.</text>
        <dbReference type="EC" id="2.7.13.3"/>
    </reaction>
</comment>
<dbReference type="Gene3D" id="3.30.450.20">
    <property type="entry name" value="PAS domain"/>
    <property type="match status" value="2"/>
</dbReference>
<dbReference type="InterPro" id="IPR013655">
    <property type="entry name" value="PAS_fold_3"/>
</dbReference>
<gene>
    <name evidence="10" type="ORF">Harman_33660</name>
</gene>
<dbReference type="PANTHER" id="PTHR43304:SF1">
    <property type="entry name" value="PAC DOMAIN-CONTAINING PROTEIN"/>
    <property type="match status" value="1"/>
</dbReference>
<sequence>MSDQYLTSTDDFEAILADAPAVLTVTDPDLETQFVSPAIERVLGYDADSIVGTNWLDFVHPEDKDRVVSALTLGTGDSDTETERADGGTEYRFRNAEGDWVWLETIASPTAEIDRDYRVFTSRDVSDRPRFEARFHQFVTHTSDVLTVFDMEGNVDYISPSVERVLGYDQETMQDADLFEYVHPDDLSNALDEFGRMIEEPGYVAVIEHRYRHADGDWIWAESRGQQVENGPLEDHVVVTTRDISERKQREQELQRQNQRLERFSDAISHDLRNPLDVLDGSLELARETGAEEHFERAERSIDRMYTLIDDLLVLAKQGVDPEEVETVDLDSLSQQAWSMVDTQDATLDTKVDETVTADEGAMLELLENLFRNSVEHGSTGSRTESDDSVEHGGDDVTVTVGTEPWGFYVEDDGAGFVDGTENLFEPGYSTAEEGTGFGLCIVEQIADSHDWDIIATDSEHGGARFEFVCRDN</sequence>
<dbReference type="InterPro" id="IPR036890">
    <property type="entry name" value="HATPase_C_sf"/>
</dbReference>
<evidence type="ECO:0000256" key="3">
    <source>
        <dbReference type="ARBA" id="ARBA00022553"/>
    </source>
</evidence>
<accession>A0A4C2ELL0</accession>
<evidence type="ECO:0000256" key="4">
    <source>
        <dbReference type="ARBA" id="ARBA00022679"/>
    </source>
</evidence>
<evidence type="ECO:0000259" key="8">
    <source>
        <dbReference type="PROSITE" id="PS50112"/>
    </source>
</evidence>
<dbReference type="InterPro" id="IPR035965">
    <property type="entry name" value="PAS-like_dom_sf"/>
</dbReference>
<dbReference type="EC" id="2.7.13.3" evidence="2"/>